<name>A0A1H8LN53_9ACTN</name>
<dbReference type="EMBL" id="FODD01000016">
    <property type="protein sequence ID" value="SEO06537.1"/>
    <property type="molecule type" value="Genomic_DNA"/>
</dbReference>
<proteinExistence type="predicted"/>
<dbReference type="RefSeq" id="WP_069465351.1">
    <property type="nucleotide sequence ID" value="NZ_FODD01000016.1"/>
</dbReference>
<keyword evidence="2" id="KW-1185">Reference proteome</keyword>
<sequence length="218" mass="23536">MDWHAWHGAYDSPDSPLAVRLHTVQHRISLALDAGPPGPLRVVSACAGQGRDLIGALDGHPRRADVTARLVELDPRNTAAARRAAAALGLTGLDAVTGDAAVTDAYADLAPADLVLLCGLFGNITLADIERVTEYCTRLCAHGGTVIWTRNRHRPDAFPQICDWFEQRAFTRVWVNDPERAQGVGVHRFTGHPAELPPGERMFTFVGYDVLRSGADAG</sequence>
<evidence type="ECO:0000313" key="2">
    <source>
        <dbReference type="Proteomes" id="UP000181951"/>
    </source>
</evidence>
<dbReference type="Gene3D" id="3.40.50.150">
    <property type="entry name" value="Vaccinia Virus protein VP39"/>
    <property type="match status" value="1"/>
</dbReference>
<accession>A0A1H8LN53</accession>
<gene>
    <name evidence="1" type="ORF">SAMN05216267_1016113</name>
</gene>
<dbReference type="Proteomes" id="UP000181951">
    <property type="component" value="Unassembled WGS sequence"/>
</dbReference>
<organism evidence="1 2">
    <name type="scientific">Actinacidiphila rubida</name>
    <dbReference type="NCBI Taxonomy" id="310780"/>
    <lineage>
        <taxon>Bacteria</taxon>
        <taxon>Bacillati</taxon>
        <taxon>Actinomycetota</taxon>
        <taxon>Actinomycetes</taxon>
        <taxon>Kitasatosporales</taxon>
        <taxon>Streptomycetaceae</taxon>
        <taxon>Actinacidiphila</taxon>
    </lineage>
</organism>
<dbReference type="STRING" id="310780.SAMN05216267_1016113"/>
<reference evidence="1 2" key="1">
    <citation type="submission" date="2016-10" db="EMBL/GenBank/DDBJ databases">
        <authorList>
            <person name="de Groot N.N."/>
        </authorList>
    </citation>
    <scope>NUCLEOTIDE SEQUENCE [LARGE SCALE GENOMIC DNA]</scope>
    <source>
        <strain evidence="1 2">CGMCC 4.2026</strain>
    </source>
</reference>
<evidence type="ECO:0008006" key="3">
    <source>
        <dbReference type="Google" id="ProtNLM"/>
    </source>
</evidence>
<dbReference type="InterPro" id="IPR029063">
    <property type="entry name" value="SAM-dependent_MTases_sf"/>
</dbReference>
<protein>
    <recommendedName>
        <fullName evidence="3">Methyltransferase domain-containing protein</fullName>
    </recommendedName>
</protein>
<dbReference type="OrthoDB" id="8163513at2"/>
<dbReference type="AlphaFoldDB" id="A0A1H8LN53"/>
<dbReference type="SUPFAM" id="SSF53335">
    <property type="entry name" value="S-adenosyl-L-methionine-dependent methyltransferases"/>
    <property type="match status" value="1"/>
</dbReference>
<evidence type="ECO:0000313" key="1">
    <source>
        <dbReference type="EMBL" id="SEO06537.1"/>
    </source>
</evidence>